<dbReference type="PRINTS" id="PR00315">
    <property type="entry name" value="ELONGATNFCT"/>
</dbReference>
<dbReference type="EMBL" id="VTEU01000006">
    <property type="protein sequence ID" value="TYS57741.1"/>
    <property type="molecule type" value="Genomic_DNA"/>
</dbReference>
<keyword evidence="10" id="KW-0251">Elongation factor</keyword>
<dbReference type="CDD" id="cd04171">
    <property type="entry name" value="SelB"/>
    <property type="match status" value="1"/>
</dbReference>
<keyword evidence="3" id="KW-0963">Cytoplasm</keyword>
<evidence type="ECO:0000256" key="3">
    <source>
        <dbReference type="ARBA" id="ARBA00022490"/>
    </source>
</evidence>
<dbReference type="Gene3D" id="1.10.10.2770">
    <property type="match status" value="1"/>
</dbReference>
<dbReference type="SUPFAM" id="SSF46785">
    <property type="entry name" value="Winged helix' DNA-binding domain"/>
    <property type="match status" value="2"/>
</dbReference>
<keyword evidence="6" id="KW-0342">GTP-binding</keyword>
<protein>
    <recommendedName>
        <fullName evidence="2">Selenocysteine-specific elongation factor</fullName>
    </recommendedName>
    <alternativeName>
        <fullName evidence="8">SelB translation factor</fullName>
    </alternativeName>
</protein>
<dbReference type="NCBIfam" id="TIGR00231">
    <property type="entry name" value="small_GTP"/>
    <property type="match status" value="1"/>
</dbReference>
<dbReference type="NCBIfam" id="TIGR00475">
    <property type="entry name" value="selB"/>
    <property type="match status" value="1"/>
</dbReference>
<dbReference type="GO" id="GO:0005829">
    <property type="term" value="C:cytosol"/>
    <property type="evidence" value="ECO:0007669"/>
    <property type="project" value="TreeGrafter"/>
</dbReference>
<dbReference type="InterPro" id="IPR015190">
    <property type="entry name" value="Elong_fac_SelB-wing-hlx_typ-2"/>
</dbReference>
<dbReference type="Pfam" id="PF03144">
    <property type="entry name" value="GTP_EFTU_D2"/>
    <property type="match status" value="1"/>
</dbReference>
<dbReference type="InterPro" id="IPR036390">
    <property type="entry name" value="WH_DNA-bd_sf"/>
</dbReference>
<feature type="domain" description="Tr-type G" evidence="9">
    <location>
        <begin position="3"/>
        <end position="175"/>
    </location>
</feature>
<dbReference type="GO" id="GO:0001514">
    <property type="term" value="P:selenocysteine incorporation"/>
    <property type="evidence" value="ECO:0007669"/>
    <property type="project" value="InterPro"/>
</dbReference>
<evidence type="ECO:0000256" key="2">
    <source>
        <dbReference type="ARBA" id="ARBA00015953"/>
    </source>
</evidence>
<dbReference type="InterPro" id="IPR004535">
    <property type="entry name" value="Transl_elong_SelB"/>
</dbReference>
<dbReference type="InterPro" id="IPR036388">
    <property type="entry name" value="WH-like_DNA-bd_sf"/>
</dbReference>
<dbReference type="GO" id="GO:0005525">
    <property type="term" value="F:GTP binding"/>
    <property type="evidence" value="ECO:0007669"/>
    <property type="project" value="UniProtKB-KW"/>
</dbReference>
<dbReference type="SUPFAM" id="SSF50447">
    <property type="entry name" value="Translation proteins"/>
    <property type="match status" value="1"/>
</dbReference>
<dbReference type="SUPFAM" id="SSF52540">
    <property type="entry name" value="P-loop containing nucleoside triphosphate hydrolases"/>
    <property type="match status" value="1"/>
</dbReference>
<dbReference type="PROSITE" id="PS51722">
    <property type="entry name" value="G_TR_2"/>
    <property type="match status" value="1"/>
</dbReference>
<dbReference type="GO" id="GO:0003924">
    <property type="term" value="F:GTPase activity"/>
    <property type="evidence" value="ECO:0007669"/>
    <property type="project" value="InterPro"/>
</dbReference>
<dbReference type="CDD" id="cd03696">
    <property type="entry name" value="SelB_II"/>
    <property type="match status" value="1"/>
</dbReference>
<evidence type="ECO:0000256" key="8">
    <source>
        <dbReference type="ARBA" id="ARBA00031615"/>
    </source>
</evidence>
<evidence type="ECO:0000256" key="6">
    <source>
        <dbReference type="ARBA" id="ARBA00023134"/>
    </source>
</evidence>
<evidence type="ECO:0000259" key="9">
    <source>
        <dbReference type="PROSITE" id="PS51722"/>
    </source>
</evidence>
<evidence type="ECO:0000256" key="7">
    <source>
        <dbReference type="ARBA" id="ARBA00025526"/>
    </source>
</evidence>
<dbReference type="PANTHER" id="PTHR43721">
    <property type="entry name" value="ELONGATION FACTOR TU-RELATED"/>
    <property type="match status" value="1"/>
</dbReference>
<evidence type="ECO:0000256" key="4">
    <source>
        <dbReference type="ARBA" id="ARBA00022741"/>
    </source>
</evidence>
<evidence type="ECO:0000256" key="1">
    <source>
        <dbReference type="ARBA" id="ARBA00004496"/>
    </source>
</evidence>
<dbReference type="CDD" id="cd15491">
    <property type="entry name" value="selB_III"/>
    <property type="match status" value="1"/>
</dbReference>
<dbReference type="SUPFAM" id="SSF50465">
    <property type="entry name" value="EF-Tu/eEF-1alpha/eIF2-gamma C-terminal domain"/>
    <property type="match status" value="1"/>
</dbReference>
<dbReference type="Pfam" id="PF00009">
    <property type="entry name" value="GTP_EFTU"/>
    <property type="match status" value="1"/>
</dbReference>
<dbReference type="InterPro" id="IPR004161">
    <property type="entry name" value="EFTu-like_2"/>
</dbReference>
<dbReference type="Gene3D" id="3.40.50.300">
    <property type="entry name" value="P-loop containing nucleotide triphosphate hydrolases"/>
    <property type="match status" value="1"/>
</dbReference>
<accession>A0AA95B559</accession>
<evidence type="ECO:0000256" key="5">
    <source>
        <dbReference type="ARBA" id="ARBA00022917"/>
    </source>
</evidence>
<dbReference type="InterPro" id="IPR009000">
    <property type="entry name" value="Transl_B-barrel_sf"/>
</dbReference>
<dbReference type="InterPro" id="IPR005225">
    <property type="entry name" value="Small_GTP-bd"/>
</dbReference>
<gene>
    <name evidence="10" type="primary">selB</name>
    <name evidence="10" type="ORF">FZC74_15035</name>
</gene>
<dbReference type="Proteomes" id="UP000323393">
    <property type="component" value="Unassembled WGS sequence"/>
</dbReference>
<dbReference type="InterPro" id="IPR050055">
    <property type="entry name" value="EF-Tu_GTPase"/>
</dbReference>
<dbReference type="AlphaFoldDB" id="A0AA95B559"/>
<sequence>MINKHYTIGMAGHIDHGKTTLTKALTGVDTDRLKEEKERQISIELGYAPLKMDDGSLLSIIDVPGHERFIRQMIAGVSGIDLVILVVAADEGVMPQTKEHLEIVKFLQIQKGIIAITKKDKVEEDLLDLVKEEIMDELEGTVFHHSPVIFLDSTKNIGIEDLKETIFGQLEDIQHKQETGDFRLPIDQVFTIKGQGTVVRGTILEGIVQTDDELQILPARVPVKARQLQVHNKMVDKAMAGQRVAVNLPNISAEDITRGDVLVLSQTYETTDTIDVSLKFIKKLQYPIKQRSVLKVHIGTAEVMGKIIFFDQNEYQDSNEDVLCQLRLEQKITVKRGDKFIVRRPTPVETVGGGWVIQAKGSKYKFGENTIRTLQKVKEGSPEERVAQALRKNKLLEPKDILEETGLSKMELDSLLEVGKLIKIKDKYYTCSENVKATSHQVTSYIHAFHEANPLKAGVAKAEILSNFSNSVPKDLVEHVLQSLQGDGKLKRHDSLLYDAGFEPHFPPAWKKRMEQVVTRIEGDALTPKPYEQYGREAGLPEKELRDLQHYLIRQKKVYELDEKYLVSVKSIESSVSKLEKKFLKEIELSGVKEELGLSRKYLIPYMELLDALQITKRKDSVRYWL</sequence>
<dbReference type="PANTHER" id="PTHR43721:SF22">
    <property type="entry name" value="ELONGATION FACTOR TU, MITOCHONDRIAL"/>
    <property type="match status" value="1"/>
</dbReference>
<reference evidence="10 11" key="1">
    <citation type="submission" date="2019-08" db="EMBL/GenBank/DDBJ databases">
        <title>Bacillus genomes from the desert of Cuatro Cienegas, Coahuila.</title>
        <authorList>
            <person name="Olmedo-Alvarez G."/>
        </authorList>
    </citation>
    <scope>NUCLEOTIDE SEQUENCE [LARGE SCALE GENOMIC DNA]</scope>
    <source>
        <strain evidence="10 11">CH88_3T</strain>
    </source>
</reference>
<dbReference type="Pfam" id="PF25461">
    <property type="entry name" value="Beta-barrel_SelB"/>
    <property type="match status" value="1"/>
</dbReference>
<dbReference type="InterPro" id="IPR057335">
    <property type="entry name" value="Beta-barrel_SelB"/>
</dbReference>
<dbReference type="InterPro" id="IPR027417">
    <property type="entry name" value="P-loop_NTPase"/>
</dbReference>
<comment type="subcellular location">
    <subcellularLocation>
        <location evidence="1">Cytoplasm</location>
    </subcellularLocation>
</comment>
<comment type="caution">
    <text evidence="10">The sequence shown here is derived from an EMBL/GenBank/DDBJ whole genome shotgun (WGS) entry which is preliminary data.</text>
</comment>
<dbReference type="InterPro" id="IPR015191">
    <property type="entry name" value="SelB_WHD4"/>
</dbReference>
<evidence type="ECO:0000313" key="11">
    <source>
        <dbReference type="Proteomes" id="UP000323393"/>
    </source>
</evidence>
<dbReference type="GO" id="GO:0003746">
    <property type="term" value="F:translation elongation factor activity"/>
    <property type="evidence" value="ECO:0007669"/>
    <property type="project" value="UniProtKB-KW"/>
</dbReference>
<dbReference type="Gene3D" id="1.10.10.10">
    <property type="entry name" value="Winged helix-like DNA-binding domain superfamily/Winged helix DNA-binding domain"/>
    <property type="match status" value="1"/>
</dbReference>
<organism evidence="10 11">
    <name type="scientific">Sutcliffiella horikoshii</name>
    <dbReference type="NCBI Taxonomy" id="79883"/>
    <lineage>
        <taxon>Bacteria</taxon>
        <taxon>Bacillati</taxon>
        <taxon>Bacillota</taxon>
        <taxon>Bacilli</taxon>
        <taxon>Bacillales</taxon>
        <taxon>Bacillaceae</taxon>
        <taxon>Sutcliffiella</taxon>
    </lineage>
</organism>
<dbReference type="GO" id="GO:0003723">
    <property type="term" value="F:RNA binding"/>
    <property type="evidence" value="ECO:0007669"/>
    <property type="project" value="InterPro"/>
</dbReference>
<dbReference type="Gene3D" id="2.40.30.10">
    <property type="entry name" value="Translation factors"/>
    <property type="match status" value="1"/>
</dbReference>
<dbReference type="InterPro" id="IPR000795">
    <property type="entry name" value="T_Tr_GTP-bd_dom"/>
</dbReference>
<dbReference type="Pfam" id="PF09107">
    <property type="entry name" value="WHD_3rd_SelB"/>
    <property type="match status" value="1"/>
</dbReference>
<name>A0AA95B559_9BACI</name>
<dbReference type="InterPro" id="IPR009001">
    <property type="entry name" value="Transl_elong_EF1A/Init_IF2_C"/>
</dbReference>
<comment type="function">
    <text evidence="7">Translation factor necessary for the incorporation of selenocysteine into proteins. It probably replaces EF-Tu for the insertion of selenocysteine directed by the UGA codon. SelB binds GTP and GDP.</text>
</comment>
<keyword evidence="5" id="KW-0648">Protein biosynthesis</keyword>
<keyword evidence="4" id="KW-0547">Nucleotide-binding</keyword>
<proteinExistence type="predicted"/>
<evidence type="ECO:0000313" key="10">
    <source>
        <dbReference type="EMBL" id="TYS57741.1"/>
    </source>
</evidence>
<dbReference type="Pfam" id="PF09106">
    <property type="entry name" value="WHD_2nd_SelB"/>
    <property type="match status" value="1"/>
</dbReference>